<sequence>MPTAQVQVQEPTGSDGLVLNFKPISYANIDYNYKMAQSYVDLILNGQRGAIQRYLSDNSKIIPNLIQALHLFSLALMLRPCVLFREKCTDGKTEAAETSRNSMSYICCDCHAHLFTLKIANGNIERVVESDTFNHRCRPGPLNILKSSFLSLHKKVQTSSDSEPSIENAPATTAPTNKIPIPFTRKLKSGTQTLKLPFQQPTFLYYELLNPELNQAIPHSYISLVRFIYITIKINHKRIKLDSKVDLDLLTDIITNIILAVRFKLNKTNLQGFCNPLALTPQKVFDEFVNGTEGRLFETSLYQEIYGKILKERFKKSEIANLKESETLIEKTLKRSNLENSAWNGMKRAQVNHV</sequence>
<dbReference type="AlphaFoldDB" id="A0A9P8PL76"/>
<accession>A0A9P8PL76</accession>
<reference evidence="1" key="1">
    <citation type="journal article" date="2021" name="Open Biol.">
        <title>Shared evolutionary footprints suggest mitochondrial oxidative damage underlies multiple complex I losses in fungi.</title>
        <authorList>
            <person name="Schikora-Tamarit M.A."/>
            <person name="Marcet-Houben M."/>
            <person name="Nosek J."/>
            <person name="Gabaldon T."/>
        </authorList>
    </citation>
    <scope>NUCLEOTIDE SEQUENCE</scope>
    <source>
        <strain evidence="1">CBS2887</strain>
    </source>
</reference>
<gene>
    <name evidence="1" type="ORF">WICPIJ_009810</name>
</gene>
<comment type="caution">
    <text evidence="1">The sequence shown here is derived from an EMBL/GenBank/DDBJ whole genome shotgun (WGS) entry which is preliminary data.</text>
</comment>
<organism evidence="1 2">
    <name type="scientific">Wickerhamomyces pijperi</name>
    <name type="common">Yeast</name>
    <name type="synonym">Pichia pijperi</name>
    <dbReference type="NCBI Taxonomy" id="599730"/>
    <lineage>
        <taxon>Eukaryota</taxon>
        <taxon>Fungi</taxon>
        <taxon>Dikarya</taxon>
        <taxon>Ascomycota</taxon>
        <taxon>Saccharomycotina</taxon>
        <taxon>Saccharomycetes</taxon>
        <taxon>Phaffomycetales</taxon>
        <taxon>Wickerhamomycetaceae</taxon>
        <taxon>Wickerhamomyces</taxon>
    </lineage>
</organism>
<dbReference type="Proteomes" id="UP000774326">
    <property type="component" value="Unassembled WGS sequence"/>
</dbReference>
<name>A0A9P8PL76_WICPI</name>
<dbReference type="EMBL" id="JAEUBG010005651">
    <property type="protein sequence ID" value="KAH3673422.1"/>
    <property type="molecule type" value="Genomic_DNA"/>
</dbReference>
<evidence type="ECO:0000313" key="1">
    <source>
        <dbReference type="EMBL" id="KAH3673422.1"/>
    </source>
</evidence>
<proteinExistence type="predicted"/>
<evidence type="ECO:0000313" key="2">
    <source>
        <dbReference type="Proteomes" id="UP000774326"/>
    </source>
</evidence>
<keyword evidence="2" id="KW-1185">Reference proteome</keyword>
<reference evidence="1" key="2">
    <citation type="submission" date="2021-01" db="EMBL/GenBank/DDBJ databases">
        <authorList>
            <person name="Schikora-Tamarit M.A."/>
        </authorList>
    </citation>
    <scope>NUCLEOTIDE SEQUENCE</scope>
    <source>
        <strain evidence="1">CBS2887</strain>
    </source>
</reference>
<protein>
    <submittedName>
        <fullName evidence="1">Uncharacterized protein</fullName>
    </submittedName>
</protein>